<evidence type="ECO:0000313" key="3">
    <source>
        <dbReference type="Proteomes" id="UP001597106"/>
    </source>
</evidence>
<organism evidence="2 3">
    <name type="scientific">Methylophilus glucosoxydans</name>
    <dbReference type="NCBI Taxonomy" id="752553"/>
    <lineage>
        <taxon>Bacteria</taxon>
        <taxon>Pseudomonadati</taxon>
        <taxon>Pseudomonadota</taxon>
        <taxon>Betaproteobacteria</taxon>
        <taxon>Nitrosomonadales</taxon>
        <taxon>Methylophilaceae</taxon>
        <taxon>Methylophilus</taxon>
    </lineage>
</organism>
<evidence type="ECO:0000313" key="2">
    <source>
        <dbReference type="EMBL" id="MFD0929010.1"/>
    </source>
</evidence>
<dbReference type="PANTHER" id="PTHR43737:SF1">
    <property type="entry name" value="DUF1501 DOMAIN-CONTAINING PROTEIN"/>
    <property type="match status" value="1"/>
</dbReference>
<dbReference type="RefSeq" id="WP_379074256.1">
    <property type="nucleotide sequence ID" value="NZ_JBHTJW010000002.1"/>
</dbReference>
<feature type="signal peptide" evidence="1">
    <location>
        <begin position="1"/>
        <end position="25"/>
    </location>
</feature>
<keyword evidence="1" id="KW-0732">Signal</keyword>
<reference evidence="3" key="1">
    <citation type="journal article" date="2019" name="Int. J. Syst. Evol. Microbiol.">
        <title>The Global Catalogue of Microorganisms (GCM) 10K type strain sequencing project: providing services to taxonomists for standard genome sequencing and annotation.</title>
        <authorList>
            <consortium name="The Broad Institute Genomics Platform"/>
            <consortium name="The Broad Institute Genome Sequencing Center for Infectious Disease"/>
            <person name="Wu L."/>
            <person name="Ma J."/>
        </authorList>
    </citation>
    <scope>NUCLEOTIDE SEQUENCE [LARGE SCALE GENOMIC DNA]</scope>
    <source>
        <strain evidence="3">CCUG 59685</strain>
    </source>
</reference>
<gene>
    <name evidence="2" type="ORF">ACFQ1T_04375</name>
</gene>
<proteinExistence type="predicted"/>
<comment type="caution">
    <text evidence="2">The sequence shown here is derived from an EMBL/GenBank/DDBJ whole genome shotgun (WGS) entry which is preliminary data.</text>
</comment>
<evidence type="ECO:0000256" key="1">
    <source>
        <dbReference type="SAM" id="SignalP"/>
    </source>
</evidence>
<protein>
    <submittedName>
        <fullName evidence="2">DUF1501 domain-containing protein</fullName>
    </submittedName>
</protein>
<feature type="chain" id="PRO_5045654351" evidence="1">
    <location>
        <begin position="26"/>
        <end position="382"/>
    </location>
</feature>
<dbReference type="Pfam" id="PF07394">
    <property type="entry name" value="DUF1501"/>
    <property type="match status" value="1"/>
</dbReference>
<name>A0ABW3GH13_9PROT</name>
<dbReference type="PROSITE" id="PS51318">
    <property type="entry name" value="TAT"/>
    <property type="match status" value="1"/>
</dbReference>
<sequence length="382" mass="41161">MQRRQFVKLCGAGLAAFWLPSLSFAAAATEQRFIFIIQRGAADGLNTVIPYADPDYQRLRGALAVQDINDTKLDSLFALHPSLVTAKALYQQQHALFVHAVASAYRERSHFDGQNVLESGGTRAYQLKDGWLNRLLGLLPPAQNEAIAFSPTIPLALRGNYQVDAYASAKLPQPSDDLLLRVSQLYQQDAQLHAAWESAMQVENMADKGMQGQNSQQPAALGNMVGDFLSRPDGPRIAVLETGGWDTHSAQNSRLSKQLSDLDTLLASLQTHLGNHWQQTLIIVATEFGRTAAANGTGGTDHGTGAAMLAFGGALPAITASNRSWPAGKVIADWPGLKDSQLYQGRDLHPTLALDKAITALVSAHYGLEPGKVARTLFPASS</sequence>
<accession>A0ABW3GH13</accession>
<dbReference type="PANTHER" id="PTHR43737">
    <property type="entry name" value="BLL7424 PROTEIN"/>
    <property type="match status" value="1"/>
</dbReference>
<keyword evidence="3" id="KW-1185">Reference proteome</keyword>
<dbReference type="EMBL" id="JBHTJW010000002">
    <property type="protein sequence ID" value="MFD0929010.1"/>
    <property type="molecule type" value="Genomic_DNA"/>
</dbReference>
<dbReference type="Proteomes" id="UP001597106">
    <property type="component" value="Unassembled WGS sequence"/>
</dbReference>
<dbReference type="InterPro" id="IPR010869">
    <property type="entry name" value="DUF1501"/>
</dbReference>
<dbReference type="InterPro" id="IPR006311">
    <property type="entry name" value="TAT_signal"/>
</dbReference>